<name>A0ABS0QJP0_THEVU</name>
<dbReference type="Proteomes" id="UP000641910">
    <property type="component" value="Unassembled WGS sequence"/>
</dbReference>
<dbReference type="EMBL" id="JAECVU010000005">
    <property type="protein sequence ID" value="MBH8588986.1"/>
    <property type="molecule type" value="Genomic_DNA"/>
</dbReference>
<organism evidence="1 2">
    <name type="scientific">Thermoactinomyces vulgaris</name>
    <dbReference type="NCBI Taxonomy" id="2026"/>
    <lineage>
        <taxon>Bacteria</taxon>
        <taxon>Bacillati</taxon>
        <taxon>Bacillota</taxon>
        <taxon>Bacilli</taxon>
        <taxon>Bacillales</taxon>
        <taxon>Thermoactinomycetaceae</taxon>
        <taxon>Thermoactinomyces</taxon>
    </lineage>
</organism>
<dbReference type="RefSeq" id="WP_147437076.1">
    <property type="nucleotide sequence ID" value="NZ_JACEIS010000007.1"/>
</dbReference>
<protein>
    <submittedName>
        <fullName evidence="1">Uncharacterized protein</fullName>
    </submittedName>
</protein>
<accession>A0ABS0QJP0</accession>
<comment type="caution">
    <text evidence="1">The sequence shown here is derived from an EMBL/GenBank/DDBJ whole genome shotgun (WGS) entry which is preliminary data.</text>
</comment>
<proteinExistence type="predicted"/>
<reference evidence="1 2" key="1">
    <citation type="submission" date="2020-12" db="EMBL/GenBank/DDBJ databases">
        <title>WGS of Thermoactinomyces spp.</title>
        <authorList>
            <person name="Cheng K."/>
        </authorList>
    </citation>
    <scope>NUCLEOTIDE SEQUENCE [LARGE SCALE GENOMIC DNA]</scope>
    <source>
        <strain evidence="2">CICC 10650\ACCC 41061</strain>
    </source>
</reference>
<evidence type="ECO:0000313" key="2">
    <source>
        <dbReference type="Proteomes" id="UP000641910"/>
    </source>
</evidence>
<keyword evidence="2" id="KW-1185">Reference proteome</keyword>
<sequence length="67" mass="7263">MPSEVRKTRILGIGSVTGYGSINGYKNVSIQNINVLGILDAAERVQAVRGLLETAKEVYDHVSNFLS</sequence>
<evidence type="ECO:0000313" key="1">
    <source>
        <dbReference type="EMBL" id="MBH8588986.1"/>
    </source>
</evidence>
<gene>
    <name evidence="1" type="ORF">I8U22_09230</name>
</gene>